<organism evidence="2 3">
    <name type="scientific">Emticicia soli</name>
    <dbReference type="NCBI Taxonomy" id="2027878"/>
    <lineage>
        <taxon>Bacteria</taxon>
        <taxon>Pseudomonadati</taxon>
        <taxon>Bacteroidota</taxon>
        <taxon>Cytophagia</taxon>
        <taxon>Cytophagales</taxon>
        <taxon>Leadbetterellaceae</taxon>
        <taxon>Emticicia</taxon>
    </lineage>
</organism>
<accession>A0ABW5J9P9</accession>
<dbReference type="RefSeq" id="WP_340235816.1">
    <property type="nucleotide sequence ID" value="NZ_JBBEWC010000005.1"/>
</dbReference>
<keyword evidence="1" id="KW-0732">Signal</keyword>
<proteinExistence type="predicted"/>
<evidence type="ECO:0000313" key="3">
    <source>
        <dbReference type="Proteomes" id="UP001597510"/>
    </source>
</evidence>
<dbReference type="Pfam" id="PF20055">
    <property type="entry name" value="DUF6454"/>
    <property type="match status" value="1"/>
</dbReference>
<keyword evidence="3" id="KW-1185">Reference proteome</keyword>
<feature type="chain" id="PRO_5047384168" evidence="1">
    <location>
        <begin position="19"/>
        <end position="298"/>
    </location>
</feature>
<gene>
    <name evidence="2" type="ORF">ACFSR2_12055</name>
</gene>
<evidence type="ECO:0000256" key="1">
    <source>
        <dbReference type="SAM" id="SignalP"/>
    </source>
</evidence>
<dbReference type="SUPFAM" id="SSF75011">
    <property type="entry name" value="3-carboxy-cis,cis-mucoante lactonizing enzyme"/>
    <property type="match status" value="1"/>
</dbReference>
<evidence type="ECO:0000313" key="2">
    <source>
        <dbReference type="EMBL" id="MFD2521620.1"/>
    </source>
</evidence>
<name>A0ABW5J9P9_9BACT</name>
<dbReference type="Proteomes" id="UP001597510">
    <property type="component" value="Unassembled WGS sequence"/>
</dbReference>
<reference evidence="3" key="1">
    <citation type="journal article" date="2019" name="Int. J. Syst. Evol. Microbiol.">
        <title>The Global Catalogue of Microorganisms (GCM) 10K type strain sequencing project: providing services to taxonomists for standard genome sequencing and annotation.</title>
        <authorList>
            <consortium name="The Broad Institute Genomics Platform"/>
            <consortium name="The Broad Institute Genome Sequencing Center for Infectious Disease"/>
            <person name="Wu L."/>
            <person name="Ma J."/>
        </authorList>
    </citation>
    <scope>NUCLEOTIDE SEQUENCE [LARGE SCALE GENOMIC DNA]</scope>
    <source>
        <strain evidence="3">KCTC 52344</strain>
    </source>
</reference>
<feature type="signal peptide" evidence="1">
    <location>
        <begin position="1"/>
        <end position="18"/>
    </location>
</feature>
<sequence length="298" mass="33739">MRCLFLAIFCLFQSLVQAQTLIDKIKKLRHNTEWQQVVAIPLSFPTHHPQGMVKIGDFIYMSSVEVQKPPRNGEPGEGIGHLFKMDSTGKLLAQTTLGEGTMYHPGGIDYDGKQIWVPVAEYRPNSQSIIYKVDPATLQATEVLRFKEHIGGIVHNTNAHTLFGISWGSRNFYEWKLNKKTQVSNASASPDELRILNPSFYIDYQDCHYVGKDLMLCSGLQRYADGKQSIRLGGFDLISLKDYRPVHQVPVRLWSPTGLPMTNNPFWIESTAKGIRAYFVPDDDKASTLFIYETAIQP</sequence>
<dbReference type="EMBL" id="JBHULC010000011">
    <property type="protein sequence ID" value="MFD2521620.1"/>
    <property type="molecule type" value="Genomic_DNA"/>
</dbReference>
<comment type="caution">
    <text evidence="2">The sequence shown here is derived from an EMBL/GenBank/DDBJ whole genome shotgun (WGS) entry which is preliminary data.</text>
</comment>
<protein>
    <submittedName>
        <fullName evidence="2">DUF6454 family protein</fullName>
    </submittedName>
</protein>
<dbReference type="InterPro" id="IPR046312">
    <property type="entry name" value="DUF6454"/>
</dbReference>